<name>A0A3E0HLW5_9FLAO</name>
<accession>A0A3E0HLW5</accession>
<dbReference type="EMBL" id="QUNS01000006">
    <property type="protein sequence ID" value="REH47463.1"/>
    <property type="molecule type" value="Genomic_DNA"/>
</dbReference>
<gene>
    <name evidence="1" type="ORF">C7448_10684</name>
</gene>
<evidence type="ECO:0000313" key="2">
    <source>
        <dbReference type="Proteomes" id="UP000256884"/>
    </source>
</evidence>
<organism evidence="1 2">
    <name type="scientific">Tenacibaculum gallaicum</name>
    <dbReference type="NCBI Taxonomy" id="561505"/>
    <lineage>
        <taxon>Bacteria</taxon>
        <taxon>Pseudomonadati</taxon>
        <taxon>Bacteroidota</taxon>
        <taxon>Flavobacteriia</taxon>
        <taxon>Flavobacteriales</taxon>
        <taxon>Flavobacteriaceae</taxon>
        <taxon>Tenacibaculum</taxon>
    </lineage>
</organism>
<dbReference type="RefSeq" id="WP_115901572.1">
    <property type="nucleotide sequence ID" value="NZ_QUNS01000006.1"/>
</dbReference>
<comment type="caution">
    <text evidence="1">The sequence shown here is derived from an EMBL/GenBank/DDBJ whole genome shotgun (WGS) entry which is preliminary data.</text>
</comment>
<dbReference type="Proteomes" id="UP000256884">
    <property type="component" value="Unassembled WGS sequence"/>
</dbReference>
<evidence type="ECO:0008006" key="3">
    <source>
        <dbReference type="Google" id="ProtNLM"/>
    </source>
</evidence>
<dbReference type="AlphaFoldDB" id="A0A3E0HLW5"/>
<keyword evidence="2" id="KW-1185">Reference proteome</keyword>
<protein>
    <recommendedName>
        <fullName evidence="3">WG repeat protein</fullName>
    </recommendedName>
</protein>
<dbReference type="OrthoDB" id="1248222at2"/>
<sequence>MILTTKDVILFILLLIISQLSFAQKVIDIKADYFKLDGDEITFFQKLYNSNYKEVNIYTIEKKQNTPAKISLDEEYINKNELPKGIINISKIKKQPINSLFKTLNNNIFFYKPEEELNLLLPYQKSFFSLSIFYEDNNKKNNWKFVEHKVLNSFVLRINKKYQVVILIDNDNKDIDILGYIVPFENKLKIAFDGEYIYDLEEKGLSDKLEKKLLKQISLNFATNDSLYPTYHLEDNKIKDVVFHREILNKNWDTLYFTNGLFVTKKKNEYSILNSQLQDITPKKLRAFYSGDVLWDKEYTVLLGNEVKFLLPNGSIVDNMSYEVVTVCGTVTEYSRKLIRNEFFYIIEKNTDYNFSDSRRGVISVKHKLFNKSDYDSICFLNGEQEFFFDENDYILNTDPIWLNHLIVKKNEKYGLLKIRFDKDVFTGIDTLYKTDLDNIETYGLSHPILLKKGNLFKYHNINSNFEYTKISKFKNGFARFTKNGSKGWLSLKGKEYYDE</sequence>
<proteinExistence type="predicted"/>
<reference evidence="1 2" key="1">
    <citation type="submission" date="2018-08" db="EMBL/GenBank/DDBJ databases">
        <title>Genomic Encyclopedia of Type Strains, Phase IV (KMG-IV): sequencing the most valuable type-strain genomes for metagenomic binning, comparative biology and taxonomic classification.</title>
        <authorList>
            <person name="Goeker M."/>
        </authorList>
    </citation>
    <scope>NUCLEOTIDE SEQUENCE [LARGE SCALE GENOMIC DNA]</scope>
    <source>
        <strain evidence="1 2">DSM 18841</strain>
    </source>
</reference>
<evidence type="ECO:0000313" key="1">
    <source>
        <dbReference type="EMBL" id="REH47463.1"/>
    </source>
</evidence>